<evidence type="ECO:0000313" key="8">
    <source>
        <dbReference type="Proteomes" id="UP001139516"/>
    </source>
</evidence>
<accession>A0A9X1YCR1</accession>
<dbReference type="SUPFAM" id="SSF46689">
    <property type="entry name" value="Homeodomain-like"/>
    <property type="match status" value="1"/>
</dbReference>
<name>A0A9X1YCR1_9PROT</name>
<dbReference type="AlphaFoldDB" id="A0A9X1YCR1"/>
<dbReference type="InterPro" id="IPR023772">
    <property type="entry name" value="DNA-bd_HTH_TetR-type_CS"/>
</dbReference>
<evidence type="ECO:0000256" key="2">
    <source>
        <dbReference type="ARBA" id="ARBA00023015"/>
    </source>
</evidence>
<dbReference type="PROSITE" id="PS50977">
    <property type="entry name" value="HTH_TETR_2"/>
    <property type="match status" value="1"/>
</dbReference>
<keyword evidence="4" id="KW-0804">Transcription</keyword>
<dbReference type="Pfam" id="PF00440">
    <property type="entry name" value="TetR_N"/>
    <property type="match status" value="1"/>
</dbReference>
<dbReference type="InterPro" id="IPR001647">
    <property type="entry name" value="HTH_TetR"/>
</dbReference>
<sequence length="208" mass="23312">MARQTKEKAAQTREAILDAAEQIFLERGVTRASLEDIARAAGVTRGAVYWHFRGKLDLFLAIKQRLLLPQEELLSRLGQQADPDPVAELEQALEATFDSFSRDPRRQRQLTVLFLRCEYVGEMAPALSRQVEAQKALAAALSRLFRLGHARRPLAAPWLPDEAAMAVHSLVHGMLLRWLRDPAEFRLLPDGLAILRALLATMRADGRG</sequence>
<dbReference type="EMBL" id="JALPRX010000095">
    <property type="protein sequence ID" value="MCK8786728.1"/>
    <property type="molecule type" value="Genomic_DNA"/>
</dbReference>
<protein>
    <submittedName>
        <fullName evidence="7">TetR family transcriptional regulator</fullName>
    </submittedName>
</protein>
<dbReference type="Pfam" id="PF08361">
    <property type="entry name" value="TetR_C_2"/>
    <property type="match status" value="1"/>
</dbReference>
<proteinExistence type="predicted"/>
<keyword evidence="8" id="KW-1185">Reference proteome</keyword>
<feature type="domain" description="HTH tetR-type" evidence="6">
    <location>
        <begin position="10"/>
        <end position="70"/>
    </location>
</feature>
<organism evidence="7 8">
    <name type="scientific">Roseomonas acroporae</name>
    <dbReference type="NCBI Taxonomy" id="2937791"/>
    <lineage>
        <taxon>Bacteria</taxon>
        <taxon>Pseudomonadati</taxon>
        <taxon>Pseudomonadota</taxon>
        <taxon>Alphaproteobacteria</taxon>
        <taxon>Acetobacterales</taxon>
        <taxon>Roseomonadaceae</taxon>
        <taxon>Roseomonas</taxon>
    </lineage>
</organism>
<comment type="caution">
    <text evidence="7">The sequence shown here is derived from an EMBL/GenBank/DDBJ whole genome shotgun (WGS) entry which is preliminary data.</text>
</comment>
<dbReference type="GO" id="GO:0000976">
    <property type="term" value="F:transcription cis-regulatory region binding"/>
    <property type="evidence" value="ECO:0007669"/>
    <property type="project" value="TreeGrafter"/>
</dbReference>
<dbReference type="PRINTS" id="PR00455">
    <property type="entry name" value="HTHTETR"/>
</dbReference>
<evidence type="ECO:0000313" key="7">
    <source>
        <dbReference type="EMBL" id="MCK8786728.1"/>
    </source>
</evidence>
<evidence type="ECO:0000256" key="3">
    <source>
        <dbReference type="ARBA" id="ARBA00023125"/>
    </source>
</evidence>
<evidence type="ECO:0000256" key="1">
    <source>
        <dbReference type="ARBA" id="ARBA00022491"/>
    </source>
</evidence>
<dbReference type="PANTHER" id="PTHR30055">
    <property type="entry name" value="HTH-TYPE TRANSCRIPTIONAL REGULATOR RUTR"/>
    <property type="match status" value="1"/>
</dbReference>
<feature type="DNA-binding region" description="H-T-H motif" evidence="5">
    <location>
        <begin position="33"/>
        <end position="52"/>
    </location>
</feature>
<dbReference type="Gene3D" id="1.10.357.10">
    <property type="entry name" value="Tetracycline Repressor, domain 2"/>
    <property type="match status" value="1"/>
</dbReference>
<dbReference type="InterPro" id="IPR050109">
    <property type="entry name" value="HTH-type_TetR-like_transc_reg"/>
</dbReference>
<dbReference type="PANTHER" id="PTHR30055:SF240">
    <property type="entry name" value="HTH-TYPE TRANSCRIPTIONAL REGULATOR ACRR"/>
    <property type="match status" value="1"/>
</dbReference>
<dbReference type="RefSeq" id="WP_248668842.1">
    <property type="nucleotide sequence ID" value="NZ_JALPRX010000095.1"/>
</dbReference>
<dbReference type="Proteomes" id="UP001139516">
    <property type="component" value="Unassembled WGS sequence"/>
</dbReference>
<dbReference type="InterPro" id="IPR009057">
    <property type="entry name" value="Homeodomain-like_sf"/>
</dbReference>
<evidence type="ECO:0000259" key="6">
    <source>
        <dbReference type="PROSITE" id="PS50977"/>
    </source>
</evidence>
<gene>
    <name evidence="7" type="ORF">M0638_20355</name>
</gene>
<dbReference type="SUPFAM" id="SSF48498">
    <property type="entry name" value="Tetracyclin repressor-like, C-terminal domain"/>
    <property type="match status" value="1"/>
</dbReference>
<dbReference type="GO" id="GO:0003700">
    <property type="term" value="F:DNA-binding transcription factor activity"/>
    <property type="evidence" value="ECO:0007669"/>
    <property type="project" value="TreeGrafter"/>
</dbReference>
<evidence type="ECO:0000256" key="4">
    <source>
        <dbReference type="ARBA" id="ARBA00023163"/>
    </source>
</evidence>
<keyword evidence="1" id="KW-0678">Repressor</keyword>
<reference evidence="7" key="1">
    <citation type="submission" date="2022-04" db="EMBL/GenBank/DDBJ databases">
        <title>Roseomonas acroporae sp. nov., isolated from coral Acropora digitifera.</title>
        <authorList>
            <person name="Sun H."/>
        </authorList>
    </citation>
    <scope>NUCLEOTIDE SEQUENCE</scope>
    <source>
        <strain evidence="7">NAR14</strain>
    </source>
</reference>
<dbReference type="InterPro" id="IPR013572">
    <property type="entry name" value="Tscrpt_reg_MAATS_C"/>
</dbReference>
<evidence type="ECO:0000256" key="5">
    <source>
        <dbReference type="PROSITE-ProRule" id="PRU00335"/>
    </source>
</evidence>
<dbReference type="PROSITE" id="PS01081">
    <property type="entry name" value="HTH_TETR_1"/>
    <property type="match status" value="1"/>
</dbReference>
<dbReference type="InterPro" id="IPR036271">
    <property type="entry name" value="Tet_transcr_reg_TetR-rel_C_sf"/>
</dbReference>
<keyword evidence="3 5" id="KW-0238">DNA-binding</keyword>
<keyword evidence="2" id="KW-0805">Transcription regulation</keyword>